<evidence type="ECO:0000313" key="3">
    <source>
        <dbReference type="EMBL" id="KAE9091461.1"/>
    </source>
</evidence>
<dbReference type="Proteomes" id="UP000476176">
    <property type="component" value="Unassembled WGS sequence"/>
</dbReference>
<evidence type="ECO:0000313" key="10">
    <source>
        <dbReference type="EMBL" id="KAE9308228.1"/>
    </source>
</evidence>
<evidence type="ECO:0000313" key="1">
    <source>
        <dbReference type="EMBL" id="KAE8926387.1"/>
    </source>
</evidence>
<evidence type="ECO:0000313" key="7">
    <source>
        <dbReference type="EMBL" id="KAE9206249.1"/>
    </source>
</evidence>
<evidence type="ECO:0000313" key="2">
    <source>
        <dbReference type="EMBL" id="KAE9003510.1"/>
    </source>
</evidence>
<evidence type="ECO:0000313" key="13">
    <source>
        <dbReference type="Proteomes" id="UP000437068"/>
    </source>
</evidence>
<evidence type="ECO:0000313" key="9">
    <source>
        <dbReference type="EMBL" id="KAE9293891.1"/>
    </source>
</evidence>
<evidence type="ECO:0000313" key="18">
    <source>
        <dbReference type="Proteomes" id="UP000476176"/>
    </source>
</evidence>
<evidence type="ECO:0000313" key="6">
    <source>
        <dbReference type="EMBL" id="KAE9191569.1"/>
    </source>
</evidence>
<dbReference type="EMBL" id="QXFY01001845">
    <property type="protein sequence ID" value="KAE9308228.1"/>
    <property type="molecule type" value="Genomic_DNA"/>
</dbReference>
<sequence length="104" mass="11510">MSDASRAPGISLDHASFPHLSSMEWEALGRHATVSGDGFIKTFLTAGTEEQHRLAAQEFMVRELADFRQRVSAPTDSKNHKTDIVKLDVATYTGKCAARLHLNR</sequence>
<evidence type="ECO:0000313" key="14">
    <source>
        <dbReference type="Proteomes" id="UP000440367"/>
    </source>
</evidence>
<evidence type="ECO:0000313" key="16">
    <source>
        <dbReference type="Proteomes" id="UP000441208"/>
    </source>
</evidence>
<evidence type="ECO:0000313" key="19">
    <source>
        <dbReference type="Proteomes" id="UP000486351"/>
    </source>
</evidence>
<organism evidence="2 17">
    <name type="scientific">Phytophthora fragariae</name>
    <dbReference type="NCBI Taxonomy" id="53985"/>
    <lineage>
        <taxon>Eukaryota</taxon>
        <taxon>Sar</taxon>
        <taxon>Stramenopiles</taxon>
        <taxon>Oomycota</taxon>
        <taxon>Peronosporomycetes</taxon>
        <taxon>Peronosporales</taxon>
        <taxon>Peronosporaceae</taxon>
        <taxon>Phytophthora</taxon>
    </lineage>
</organism>
<dbReference type="EMBL" id="QXGB01001392">
    <property type="protein sequence ID" value="KAE9191569.1"/>
    <property type="molecule type" value="Genomic_DNA"/>
</dbReference>
<evidence type="ECO:0000313" key="11">
    <source>
        <dbReference type="Proteomes" id="UP000429523"/>
    </source>
</evidence>
<accession>A0A6A3K799</accession>
<keyword evidence="12" id="KW-1185">Reference proteome</keyword>
<dbReference type="EMBL" id="QXFX01000208">
    <property type="protein sequence ID" value="KAE9125664.1"/>
    <property type="molecule type" value="Genomic_DNA"/>
</dbReference>
<dbReference type="Proteomes" id="UP000433483">
    <property type="component" value="Unassembled WGS sequence"/>
</dbReference>
<protein>
    <submittedName>
        <fullName evidence="2">Uncharacterized protein</fullName>
    </submittedName>
</protein>
<dbReference type="EMBL" id="QXGA01001345">
    <property type="protein sequence ID" value="KAE9121626.1"/>
    <property type="molecule type" value="Genomic_DNA"/>
</dbReference>
<evidence type="ECO:0000313" key="12">
    <source>
        <dbReference type="Proteomes" id="UP000433483"/>
    </source>
</evidence>
<dbReference type="EMBL" id="QXGE01001348">
    <property type="protein sequence ID" value="KAE9293891.1"/>
    <property type="molecule type" value="Genomic_DNA"/>
</dbReference>
<reference evidence="17 18" key="1">
    <citation type="submission" date="2018-09" db="EMBL/GenBank/DDBJ databases">
        <title>Genomic investigation of the strawberry pathogen Phytophthora fragariae indicates pathogenicity is determined by transcriptional variation in three key races.</title>
        <authorList>
            <person name="Adams T.M."/>
            <person name="Armitage A.D."/>
            <person name="Sobczyk M.K."/>
            <person name="Bates H.J."/>
            <person name="Dunwell J.M."/>
            <person name="Nellist C.F."/>
            <person name="Harrison R.J."/>
        </authorList>
    </citation>
    <scope>NUCLEOTIDE SEQUENCE [LARGE SCALE GENOMIC DNA]</scope>
    <source>
        <strain evidence="9 13">A4</strain>
        <strain evidence="7 14">BC-1</strain>
        <strain evidence="8 18">BC-23</strain>
        <strain evidence="6 12">NOV-27</strain>
        <strain evidence="4 15">NOV-5</strain>
        <strain evidence="3 16">NOV-71</strain>
        <strain evidence="10 19">NOV-77</strain>
        <strain evidence="1 11">NOV-9</strain>
        <strain evidence="5 20">ONT-3</strain>
        <strain evidence="2 17">SCRP245</strain>
    </source>
</reference>
<gene>
    <name evidence="9" type="ORF">PF001_g18047</name>
    <name evidence="7" type="ORF">PF002_g20072</name>
    <name evidence="8" type="ORF">PF004_g5384</name>
    <name evidence="6" type="ORF">PF005_g18790</name>
    <name evidence="4" type="ORF">PF006_g17852</name>
    <name evidence="3" type="ORF">PF007_g18872</name>
    <name evidence="10" type="ORF">PF008_g21024</name>
    <name evidence="1" type="ORF">PF009_g23418</name>
    <name evidence="5" type="ORF">PF010_g5550</name>
    <name evidence="2" type="ORF">PF011_g12866</name>
</gene>
<evidence type="ECO:0000313" key="5">
    <source>
        <dbReference type="EMBL" id="KAE9125664.1"/>
    </source>
</evidence>
<dbReference type="Proteomes" id="UP000429523">
    <property type="component" value="Unassembled WGS sequence"/>
</dbReference>
<evidence type="ECO:0000313" key="8">
    <source>
        <dbReference type="EMBL" id="KAE9245107.1"/>
    </source>
</evidence>
<evidence type="ECO:0000313" key="15">
    <source>
        <dbReference type="Proteomes" id="UP000440732"/>
    </source>
</evidence>
<dbReference type="AlphaFoldDB" id="A0A6A3K799"/>
<dbReference type="OrthoDB" id="117961at2759"/>
<dbReference type="EMBL" id="QXFZ01001384">
    <property type="protein sequence ID" value="KAE9091461.1"/>
    <property type="molecule type" value="Genomic_DNA"/>
</dbReference>
<evidence type="ECO:0000313" key="4">
    <source>
        <dbReference type="EMBL" id="KAE9121626.1"/>
    </source>
</evidence>
<dbReference type="Proteomes" id="UP000460718">
    <property type="component" value="Unassembled WGS sequence"/>
</dbReference>
<comment type="caution">
    <text evidence="2">The sequence shown here is derived from an EMBL/GenBank/DDBJ whole genome shotgun (WGS) entry which is preliminary data.</text>
</comment>
<dbReference type="Proteomes" id="UP000437068">
    <property type="component" value="Unassembled WGS sequence"/>
</dbReference>
<dbReference type="EMBL" id="QXGD01001432">
    <property type="protein sequence ID" value="KAE9206249.1"/>
    <property type="molecule type" value="Genomic_DNA"/>
</dbReference>
<proteinExistence type="predicted"/>
<evidence type="ECO:0000313" key="17">
    <source>
        <dbReference type="Proteomes" id="UP000460718"/>
    </source>
</evidence>
<name>A0A6A3K799_9STRA</name>
<dbReference type="EMBL" id="QXGC01000200">
    <property type="protein sequence ID" value="KAE9245107.1"/>
    <property type="molecule type" value="Genomic_DNA"/>
</dbReference>
<dbReference type="EMBL" id="QXGF01002051">
    <property type="protein sequence ID" value="KAE8926387.1"/>
    <property type="molecule type" value="Genomic_DNA"/>
</dbReference>
<dbReference type="Proteomes" id="UP000486351">
    <property type="component" value="Unassembled WGS sequence"/>
</dbReference>
<dbReference type="Proteomes" id="UP000488956">
    <property type="component" value="Unassembled WGS sequence"/>
</dbReference>
<dbReference type="Proteomes" id="UP000440367">
    <property type="component" value="Unassembled WGS sequence"/>
</dbReference>
<dbReference type="EMBL" id="QXFW01000765">
    <property type="protein sequence ID" value="KAE9003510.1"/>
    <property type="molecule type" value="Genomic_DNA"/>
</dbReference>
<evidence type="ECO:0000313" key="20">
    <source>
        <dbReference type="Proteomes" id="UP000488956"/>
    </source>
</evidence>
<dbReference type="Proteomes" id="UP000441208">
    <property type="component" value="Unassembled WGS sequence"/>
</dbReference>
<dbReference type="Proteomes" id="UP000440732">
    <property type="component" value="Unassembled WGS sequence"/>
</dbReference>